<accession>A0A7Y1ACL6</accession>
<gene>
    <name evidence="1" type="ORF">HBO38_33845</name>
</gene>
<dbReference type="EMBL" id="JAAQWG010000090">
    <property type="protein sequence ID" value="NMY13322.1"/>
    <property type="molecule type" value="Genomic_DNA"/>
</dbReference>
<dbReference type="RefSeq" id="WP_169886476.1">
    <property type="nucleotide sequence ID" value="NZ_JAAQWG010000090.1"/>
</dbReference>
<evidence type="ECO:0000313" key="1">
    <source>
        <dbReference type="EMBL" id="NMY13322.1"/>
    </source>
</evidence>
<protein>
    <submittedName>
        <fullName evidence="1">Uncharacterized protein</fullName>
    </submittedName>
</protein>
<dbReference type="AlphaFoldDB" id="A0A7Y1ACL6"/>
<organism evidence="1 2">
    <name type="scientific">Pseudomonas veronii</name>
    <dbReference type="NCBI Taxonomy" id="76761"/>
    <lineage>
        <taxon>Bacteria</taxon>
        <taxon>Pseudomonadati</taxon>
        <taxon>Pseudomonadota</taxon>
        <taxon>Gammaproteobacteria</taxon>
        <taxon>Pseudomonadales</taxon>
        <taxon>Pseudomonadaceae</taxon>
        <taxon>Pseudomonas</taxon>
    </lineage>
</organism>
<comment type="caution">
    <text evidence="1">The sequence shown here is derived from an EMBL/GenBank/DDBJ whole genome shotgun (WGS) entry which is preliminary data.</text>
</comment>
<dbReference type="Proteomes" id="UP000537729">
    <property type="component" value="Unassembled WGS sequence"/>
</dbReference>
<name>A0A7Y1ACL6_PSEVE</name>
<sequence length="151" mass="16998">MKFEKFIKKLVSGKRSSITFGKVTDDGSSLMNGAMTFSGKSLFYYENFGAAFIELKQKHGELTRGFHIRRGFMADHAEITVADGSETKSYTILTIFEPGSWINNICLAVIDYDLDPKGYLTKNARSLNANIFSYTELEKLGITMLSFKFNT</sequence>
<reference evidence="1 2" key="1">
    <citation type="journal article" date="2020" name="Front. Microbiol.">
        <title>Genetic Organization of the aprX-lipA2 Operon Affects the Proteolytic Potential of Pseudomonas Species in Milk.</title>
        <authorList>
            <person name="Maier C."/>
            <person name="Huptas C."/>
            <person name="von Neubeck M."/>
            <person name="Scherer S."/>
            <person name="Wenning M."/>
            <person name="Lucking G."/>
        </authorList>
    </citation>
    <scope>NUCLEOTIDE SEQUENCE [LARGE SCALE GENOMIC DNA]</scope>
    <source>
        <strain evidence="1 2">DSM 16272</strain>
    </source>
</reference>
<evidence type="ECO:0000313" key="2">
    <source>
        <dbReference type="Proteomes" id="UP000537729"/>
    </source>
</evidence>
<proteinExistence type="predicted"/>